<gene>
    <name evidence="2" type="ORF">K6T79_12460</name>
</gene>
<keyword evidence="3" id="KW-1185">Reference proteome</keyword>
<sequence>MGAASAFAAVILPMAAANAAGDSPVPGWGGTYDSCNGAVCLVMEPLTRASVESDWKYSGIRPWITDWKGDQAYNVQYTANDGTVTDAGSYNIKIEDYWNSLFSSSAYQFGDFVANPDAPEGLNLGDFGDLSGASMYKVTIGDFTNLTLNGVGAHDLNYWVMSYGNTDYTVVTDPNAGISQAYLQIGDAAPQFLWNSMFHDWFAPVPDYLIPNDPFAALDFNPCDYVGGCDVPL</sequence>
<comment type="caution">
    <text evidence="2">The sequence shown here is derived from an EMBL/GenBank/DDBJ whole genome shotgun (WGS) entry which is preliminary data.</text>
</comment>
<feature type="signal peptide" evidence="1">
    <location>
        <begin position="1"/>
        <end position="19"/>
    </location>
</feature>
<name>A0ABU5XIB3_9MYCO</name>
<proteinExistence type="predicted"/>
<dbReference type="RefSeq" id="WP_225403730.1">
    <property type="nucleotide sequence ID" value="NZ_JAYJJR010000007.1"/>
</dbReference>
<evidence type="ECO:0000256" key="1">
    <source>
        <dbReference type="SAM" id="SignalP"/>
    </source>
</evidence>
<feature type="chain" id="PRO_5045057681" evidence="1">
    <location>
        <begin position="20"/>
        <end position="233"/>
    </location>
</feature>
<keyword evidence="1" id="KW-0732">Signal</keyword>
<evidence type="ECO:0000313" key="3">
    <source>
        <dbReference type="Proteomes" id="UP001299596"/>
    </source>
</evidence>
<protein>
    <submittedName>
        <fullName evidence="2">Uncharacterized protein</fullName>
    </submittedName>
</protein>
<dbReference type="EMBL" id="JAYJJR010000007">
    <property type="protein sequence ID" value="MEB3021864.1"/>
    <property type="molecule type" value="Genomic_DNA"/>
</dbReference>
<organism evidence="2 3">
    <name type="scientific">[Mycobacterium] crassicus</name>
    <dbReference type="NCBI Taxonomy" id="2872309"/>
    <lineage>
        <taxon>Bacteria</taxon>
        <taxon>Bacillati</taxon>
        <taxon>Actinomycetota</taxon>
        <taxon>Actinomycetes</taxon>
        <taxon>Mycobacteriales</taxon>
        <taxon>Mycobacteriaceae</taxon>
        <taxon>Mycolicibacter</taxon>
    </lineage>
</organism>
<dbReference type="Proteomes" id="UP001299596">
    <property type="component" value="Unassembled WGS sequence"/>
</dbReference>
<evidence type="ECO:0000313" key="2">
    <source>
        <dbReference type="EMBL" id="MEB3021864.1"/>
    </source>
</evidence>
<reference evidence="2 3" key="1">
    <citation type="submission" date="2023-12" db="EMBL/GenBank/DDBJ databases">
        <title>Description of new species of Mycobacterium terrae complex isolated from sewage at the Sao Paulo Zoological Park Foundation in Brazil.</title>
        <authorList>
            <person name="Romagnoli C.L."/>
            <person name="Conceicao E.C."/>
            <person name="Machado E."/>
            <person name="Barreto L.B.P.F."/>
            <person name="Sharma A."/>
            <person name="Silva N.M."/>
            <person name="Marques L.E."/>
            <person name="Juliana M.A."/>
            <person name="Lourenco M.C.S."/>
            <person name="Digiampietri L.A."/>
            <person name="Suffys P.N."/>
            <person name="Viana-Niero C."/>
        </authorList>
    </citation>
    <scope>NUCLEOTIDE SEQUENCE [LARGE SCALE GENOMIC DNA]</scope>
    <source>
        <strain evidence="2 3">MYC098</strain>
    </source>
</reference>
<accession>A0ABU5XIB3</accession>